<comment type="caution">
    <text evidence="2">The sequence shown here is derived from an EMBL/GenBank/DDBJ whole genome shotgun (WGS) entry which is preliminary data.</text>
</comment>
<accession>A0ABS2D5D0</accession>
<organism evidence="2 3">
    <name type="scientific">Sphingomonas longa</name>
    <dbReference type="NCBI Taxonomy" id="2778730"/>
    <lineage>
        <taxon>Bacteria</taxon>
        <taxon>Pseudomonadati</taxon>
        <taxon>Pseudomonadota</taxon>
        <taxon>Alphaproteobacteria</taxon>
        <taxon>Sphingomonadales</taxon>
        <taxon>Sphingomonadaceae</taxon>
        <taxon>Sphingomonas</taxon>
    </lineage>
</organism>
<reference evidence="2 3" key="1">
    <citation type="submission" date="2020-12" db="EMBL/GenBank/DDBJ databases">
        <title>Sphingomonas sp.</title>
        <authorList>
            <person name="Kim M.K."/>
        </authorList>
    </citation>
    <scope>NUCLEOTIDE SEQUENCE [LARGE SCALE GENOMIC DNA]</scope>
    <source>
        <strain evidence="2 3">BT552</strain>
    </source>
</reference>
<proteinExistence type="predicted"/>
<keyword evidence="1" id="KW-0732">Signal</keyword>
<dbReference type="EMBL" id="JAFEMC010000002">
    <property type="protein sequence ID" value="MBM6576073.1"/>
    <property type="molecule type" value="Genomic_DNA"/>
</dbReference>
<dbReference type="RefSeq" id="WP_204196994.1">
    <property type="nucleotide sequence ID" value="NZ_JAFEMC010000002.1"/>
</dbReference>
<feature type="signal peptide" evidence="1">
    <location>
        <begin position="1"/>
        <end position="17"/>
    </location>
</feature>
<feature type="chain" id="PRO_5047525881" evidence="1">
    <location>
        <begin position="18"/>
        <end position="107"/>
    </location>
</feature>
<sequence length="107" mass="11815">MLLATLLATAALTPALEADFSQSYRVWISVDRPSCTYWLTDTGMNPRQLTAALTQNGYEVARGAEILTTSDTPVRCVREASRAVRRAGFVSIRTRLGTEKDRMHGIP</sequence>
<evidence type="ECO:0000313" key="2">
    <source>
        <dbReference type="EMBL" id="MBM6576073.1"/>
    </source>
</evidence>
<name>A0ABS2D5D0_9SPHN</name>
<keyword evidence="3" id="KW-1185">Reference proteome</keyword>
<evidence type="ECO:0000313" key="3">
    <source>
        <dbReference type="Proteomes" id="UP000763641"/>
    </source>
</evidence>
<evidence type="ECO:0000256" key="1">
    <source>
        <dbReference type="SAM" id="SignalP"/>
    </source>
</evidence>
<gene>
    <name evidence="2" type="ORF">ILT43_06780</name>
</gene>
<protein>
    <submittedName>
        <fullName evidence="2">Uncharacterized protein</fullName>
    </submittedName>
</protein>
<dbReference type="Proteomes" id="UP000763641">
    <property type="component" value="Unassembled WGS sequence"/>
</dbReference>